<evidence type="ECO:0000256" key="4">
    <source>
        <dbReference type="SAM" id="MobiDB-lite"/>
    </source>
</evidence>
<dbReference type="PANTHER" id="PTHR46172">
    <property type="entry name" value="DNA POLYMERASE EPSILON SUBUNIT 3"/>
    <property type="match status" value="1"/>
</dbReference>
<keyword evidence="7" id="KW-1185">Reference proteome</keyword>
<sequence>MSGKVDDLYLPNAVILRIIRDALPDRTVVSREARSAISKSASSFILYVTSLASTHCEAAKRKTLAVGDIFAALKDMQFEHYILELQMFLEQYRARASQKKAAKKPPVSSDEPTLAPETASIEQTEILEEDGQDTGTIDIVDETEDLEPVRSTTISQTPSTSHQTIETDF</sequence>
<reference evidence="6 7" key="1">
    <citation type="journal article" date="2019" name="BMC Genomics">
        <title>New insights from Opisthorchis felineus genome: update on genomics of the epidemiologically important liver flukes.</title>
        <authorList>
            <person name="Ershov N.I."/>
            <person name="Mordvinov V.A."/>
            <person name="Prokhortchouk E.B."/>
            <person name="Pakharukova M.Y."/>
            <person name="Gunbin K.V."/>
            <person name="Ustyantsev K."/>
            <person name="Genaev M.A."/>
            <person name="Blinov A.G."/>
            <person name="Mazur A."/>
            <person name="Boulygina E."/>
            <person name="Tsygankova S."/>
            <person name="Khrameeva E."/>
            <person name="Chekanov N."/>
            <person name="Fan G."/>
            <person name="Xiao A."/>
            <person name="Zhang H."/>
            <person name="Xu X."/>
            <person name="Yang H."/>
            <person name="Solovyev V."/>
            <person name="Lee S.M."/>
            <person name="Liu X."/>
            <person name="Afonnikov D.A."/>
            <person name="Skryabin K.G."/>
        </authorList>
    </citation>
    <scope>NUCLEOTIDE SEQUENCE [LARGE SCALE GENOMIC DNA]</scope>
    <source>
        <strain evidence="6">AK-0245</strain>
        <tissue evidence="6">Whole organism</tissue>
    </source>
</reference>
<dbReference type="InterPro" id="IPR009072">
    <property type="entry name" value="Histone-fold"/>
</dbReference>
<dbReference type="AlphaFoldDB" id="A0A4S2MFQ2"/>
<organism evidence="6 7">
    <name type="scientific">Opisthorchis felineus</name>
    <dbReference type="NCBI Taxonomy" id="147828"/>
    <lineage>
        <taxon>Eukaryota</taxon>
        <taxon>Metazoa</taxon>
        <taxon>Spiralia</taxon>
        <taxon>Lophotrochozoa</taxon>
        <taxon>Platyhelminthes</taxon>
        <taxon>Trematoda</taxon>
        <taxon>Digenea</taxon>
        <taxon>Opisthorchiida</taxon>
        <taxon>Opisthorchiata</taxon>
        <taxon>Opisthorchiidae</taxon>
        <taxon>Opisthorchis</taxon>
    </lineage>
</organism>
<comment type="caution">
    <text evidence="6">The sequence shown here is derived from an EMBL/GenBank/DDBJ whole genome shotgun (WGS) entry which is preliminary data.</text>
</comment>
<dbReference type="GO" id="GO:0008622">
    <property type="term" value="C:epsilon DNA polymerase complex"/>
    <property type="evidence" value="ECO:0007669"/>
    <property type="project" value="TreeGrafter"/>
</dbReference>
<feature type="compositionally biased region" description="Polar residues" evidence="4">
    <location>
        <begin position="150"/>
        <end position="169"/>
    </location>
</feature>
<evidence type="ECO:0000256" key="3">
    <source>
        <dbReference type="ARBA" id="ARBA00039793"/>
    </source>
</evidence>
<gene>
    <name evidence="6" type="ORF">CRM22_001260</name>
</gene>
<dbReference type="SUPFAM" id="SSF47113">
    <property type="entry name" value="Histone-fold"/>
    <property type="match status" value="1"/>
</dbReference>
<evidence type="ECO:0000313" key="6">
    <source>
        <dbReference type="EMBL" id="TGZ73899.1"/>
    </source>
</evidence>
<dbReference type="Gene3D" id="1.10.20.10">
    <property type="entry name" value="Histone, subunit A"/>
    <property type="match status" value="1"/>
</dbReference>
<keyword evidence="2" id="KW-0539">Nucleus</keyword>
<dbReference type="Pfam" id="PF00808">
    <property type="entry name" value="CBFD_NFYB_HMF"/>
    <property type="match status" value="1"/>
</dbReference>
<evidence type="ECO:0000256" key="2">
    <source>
        <dbReference type="ARBA" id="ARBA00023242"/>
    </source>
</evidence>
<dbReference type="GO" id="GO:0006974">
    <property type="term" value="P:DNA damage response"/>
    <property type="evidence" value="ECO:0007669"/>
    <property type="project" value="TreeGrafter"/>
</dbReference>
<accession>A0A4S2MFQ2</accession>
<dbReference type="PANTHER" id="PTHR46172:SF1">
    <property type="entry name" value="DNA POLYMERASE EPSILON SUBUNIT 3"/>
    <property type="match status" value="1"/>
</dbReference>
<dbReference type="STRING" id="147828.A0A4S2MFQ2"/>
<comment type="subcellular location">
    <subcellularLocation>
        <location evidence="1">Nucleus</location>
    </subcellularLocation>
</comment>
<proteinExistence type="predicted"/>
<dbReference type="InterPro" id="IPR003958">
    <property type="entry name" value="CBFA_NFYB_domain"/>
</dbReference>
<protein>
    <recommendedName>
        <fullName evidence="3">DNA polymerase epsilon subunit 3</fullName>
    </recommendedName>
</protein>
<dbReference type="GO" id="GO:0008623">
    <property type="term" value="C:CHRAC"/>
    <property type="evidence" value="ECO:0007669"/>
    <property type="project" value="TreeGrafter"/>
</dbReference>
<dbReference type="GO" id="GO:0006272">
    <property type="term" value="P:leading strand elongation"/>
    <property type="evidence" value="ECO:0007669"/>
    <property type="project" value="TreeGrafter"/>
</dbReference>
<dbReference type="EMBL" id="SJOL01002335">
    <property type="protein sequence ID" value="TGZ73899.1"/>
    <property type="molecule type" value="Genomic_DNA"/>
</dbReference>
<evidence type="ECO:0000313" key="7">
    <source>
        <dbReference type="Proteomes" id="UP000308267"/>
    </source>
</evidence>
<dbReference type="Proteomes" id="UP000308267">
    <property type="component" value="Unassembled WGS sequence"/>
</dbReference>
<dbReference type="InterPro" id="IPR051377">
    <property type="entry name" value="DNA_Pol-Epsilon_Subunit"/>
</dbReference>
<dbReference type="OrthoDB" id="1707486at2759"/>
<feature type="domain" description="Transcription factor CBF/NF-Y/archaeal histone" evidence="5">
    <location>
        <begin position="9"/>
        <end position="73"/>
    </location>
</feature>
<evidence type="ECO:0000259" key="5">
    <source>
        <dbReference type="Pfam" id="PF00808"/>
    </source>
</evidence>
<evidence type="ECO:0000256" key="1">
    <source>
        <dbReference type="ARBA" id="ARBA00004123"/>
    </source>
</evidence>
<feature type="region of interest" description="Disordered" evidence="4">
    <location>
        <begin position="99"/>
        <end position="169"/>
    </location>
</feature>
<dbReference type="CDD" id="cd22928">
    <property type="entry name" value="HFD_POLE3_DPB4"/>
    <property type="match status" value="1"/>
</dbReference>
<dbReference type="GO" id="GO:0031507">
    <property type="term" value="P:heterochromatin formation"/>
    <property type="evidence" value="ECO:0007669"/>
    <property type="project" value="TreeGrafter"/>
</dbReference>
<name>A0A4S2MFQ2_OPIFE</name>
<dbReference type="GO" id="GO:0046982">
    <property type="term" value="F:protein heterodimerization activity"/>
    <property type="evidence" value="ECO:0007669"/>
    <property type="project" value="InterPro"/>
</dbReference>
<dbReference type="GO" id="GO:0031490">
    <property type="term" value="F:chromatin DNA binding"/>
    <property type="evidence" value="ECO:0007669"/>
    <property type="project" value="TreeGrafter"/>
</dbReference>